<proteinExistence type="predicted"/>
<dbReference type="Pfam" id="PF05402">
    <property type="entry name" value="PqqD"/>
    <property type="match status" value="1"/>
</dbReference>
<reference evidence="1" key="1">
    <citation type="journal article" date="2014" name="Front. Microbiol.">
        <title>High frequency of phylogenetically diverse reductive dehalogenase-homologous genes in deep subseafloor sedimentary metagenomes.</title>
        <authorList>
            <person name="Kawai M."/>
            <person name="Futagami T."/>
            <person name="Toyoda A."/>
            <person name="Takaki Y."/>
            <person name="Nishi S."/>
            <person name="Hori S."/>
            <person name="Arai W."/>
            <person name="Tsubouchi T."/>
            <person name="Morono Y."/>
            <person name="Uchiyama I."/>
            <person name="Ito T."/>
            <person name="Fujiyama A."/>
            <person name="Inagaki F."/>
            <person name="Takami H."/>
        </authorList>
    </citation>
    <scope>NUCLEOTIDE SEQUENCE</scope>
    <source>
        <strain evidence="1">Expedition CK06-06</strain>
    </source>
</reference>
<protein>
    <recommendedName>
        <fullName evidence="2">Coenzyme PQQ synthesis protein D (PqqD)</fullName>
    </recommendedName>
</protein>
<sequence>MAVPLRPELRPLEIVPYGPEENMMFVLRDPQGYGRSAVLHGGAVMVVGMMDGRRTLSEIRSALKSETGVAVAQAELEEMVRRLDKNYLLVSERFERYRR</sequence>
<feature type="non-terminal residue" evidence="1">
    <location>
        <position position="99"/>
    </location>
</feature>
<dbReference type="InterPro" id="IPR041881">
    <property type="entry name" value="PqqD_sf"/>
</dbReference>
<dbReference type="AlphaFoldDB" id="X0YPZ9"/>
<dbReference type="InterPro" id="IPR008792">
    <property type="entry name" value="PQQD"/>
</dbReference>
<comment type="caution">
    <text evidence="1">The sequence shown here is derived from an EMBL/GenBank/DDBJ whole genome shotgun (WGS) entry which is preliminary data.</text>
</comment>
<dbReference type="Gene3D" id="1.10.10.1150">
    <property type="entry name" value="Coenzyme PQQ synthesis protein D (PqqD)"/>
    <property type="match status" value="1"/>
</dbReference>
<dbReference type="EMBL" id="BARS01050671">
    <property type="protein sequence ID" value="GAG50498.1"/>
    <property type="molecule type" value="Genomic_DNA"/>
</dbReference>
<accession>X0YPZ9</accession>
<gene>
    <name evidence="1" type="ORF">S01H1_75602</name>
</gene>
<organism evidence="1">
    <name type="scientific">marine sediment metagenome</name>
    <dbReference type="NCBI Taxonomy" id="412755"/>
    <lineage>
        <taxon>unclassified sequences</taxon>
        <taxon>metagenomes</taxon>
        <taxon>ecological metagenomes</taxon>
    </lineage>
</organism>
<evidence type="ECO:0008006" key="2">
    <source>
        <dbReference type="Google" id="ProtNLM"/>
    </source>
</evidence>
<evidence type="ECO:0000313" key="1">
    <source>
        <dbReference type="EMBL" id="GAG50498.1"/>
    </source>
</evidence>
<name>X0YPZ9_9ZZZZ</name>